<accession>A0A4V3SHL5</accession>
<sequence length="167" mass="19387">MSQHSSTTADFEGLSQSSLLDHQPATIEMNFGVVTHRIPLLREVDESFPMWKALVTTTLMLAGGYELARALESPPALPRQPRTFFDLPSGEETMVDVNHPLYPAMLYEYKEFELRRQKAIGIIRSAICPSVIERYQDYDETDKLWKGLEKEYILWESRPSPSQWYWE</sequence>
<dbReference type="AlphaFoldDB" id="A0A4V3SHL5"/>
<name>A0A4V3SHL5_9PEZI</name>
<evidence type="ECO:0000313" key="2">
    <source>
        <dbReference type="Proteomes" id="UP000298138"/>
    </source>
</evidence>
<proteinExistence type="predicted"/>
<organism evidence="1 2">
    <name type="scientific">Ascodesmis nigricans</name>
    <dbReference type="NCBI Taxonomy" id="341454"/>
    <lineage>
        <taxon>Eukaryota</taxon>
        <taxon>Fungi</taxon>
        <taxon>Dikarya</taxon>
        <taxon>Ascomycota</taxon>
        <taxon>Pezizomycotina</taxon>
        <taxon>Pezizomycetes</taxon>
        <taxon>Pezizales</taxon>
        <taxon>Ascodesmidaceae</taxon>
        <taxon>Ascodesmis</taxon>
    </lineage>
</organism>
<reference evidence="1 2" key="1">
    <citation type="submission" date="2019-04" db="EMBL/GenBank/DDBJ databases">
        <title>Comparative genomics and transcriptomics to analyze fruiting body development in filamentous ascomycetes.</title>
        <authorList>
            <consortium name="DOE Joint Genome Institute"/>
            <person name="Lutkenhaus R."/>
            <person name="Traeger S."/>
            <person name="Breuer J."/>
            <person name="Kuo A."/>
            <person name="Lipzen A."/>
            <person name="Pangilinan J."/>
            <person name="Dilworth D."/>
            <person name="Sandor L."/>
            <person name="Poggeler S."/>
            <person name="Barry K."/>
            <person name="Grigoriev I.V."/>
            <person name="Nowrousian M."/>
        </authorList>
    </citation>
    <scope>NUCLEOTIDE SEQUENCE [LARGE SCALE GENOMIC DNA]</scope>
    <source>
        <strain evidence="1 2">CBS 389.68</strain>
    </source>
</reference>
<keyword evidence="2" id="KW-1185">Reference proteome</keyword>
<dbReference type="InParanoid" id="A0A4V3SHL5"/>
<dbReference type="Proteomes" id="UP000298138">
    <property type="component" value="Unassembled WGS sequence"/>
</dbReference>
<dbReference type="EMBL" id="ML220170">
    <property type="protein sequence ID" value="TGZ76644.1"/>
    <property type="molecule type" value="Genomic_DNA"/>
</dbReference>
<evidence type="ECO:0000313" key="1">
    <source>
        <dbReference type="EMBL" id="TGZ76644.1"/>
    </source>
</evidence>
<gene>
    <name evidence="1" type="ORF">EX30DRAFT_399111</name>
</gene>
<protein>
    <submittedName>
        <fullName evidence="1">Uncharacterized protein</fullName>
    </submittedName>
</protein>